<gene>
    <name evidence="9" type="ORF">IAA55_09720</name>
</gene>
<dbReference type="InterPro" id="IPR008147">
    <property type="entry name" value="Gln_synt_N"/>
</dbReference>
<dbReference type="GO" id="GO:0006542">
    <property type="term" value="P:glutamine biosynthetic process"/>
    <property type="evidence" value="ECO:0007669"/>
    <property type="project" value="InterPro"/>
</dbReference>
<dbReference type="GO" id="GO:0004356">
    <property type="term" value="F:glutamine synthetase activity"/>
    <property type="evidence" value="ECO:0007669"/>
    <property type="project" value="InterPro"/>
</dbReference>
<evidence type="ECO:0000259" key="8">
    <source>
        <dbReference type="PROSITE" id="PS51987"/>
    </source>
</evidence>
<dbReference type="Proteomes" id="UP000823912">
    <property type="component" value="Unassembled WGS sequence"/>
</dbReference>
<evidence type="ECO:0000313" key="9">
    <source>
        <dbReference type="EMBL" id="HIR71544.1"/>
    </source>
</evidence>
<evidence type="ECO:0000256" key="6">
    <source>
        <dbReference type="RuleBase" id="RU000384"/>
    </source>
</evidence>
<dbReference type="PROSITE" id="PS51986">
    <property type="entry name" value="GS_BETA_GRASP"/>
    <property type="match status" value="1"/>
</dbReference>
<dbReference type="SUPFAM" id="SSF55931">
    <property type="entry name" value="Glutamine synthetase/guanido kinase"/>
    <property type="match status" value="1"/>
</dbReference>
<keyword evidence="2" id="KW-0436">Ligase</keyword>
<feature type="domain" description="GS catalytic" evidence="8">
    <location>
        <begin position="108"/>
        <end position="417"/>
    </location>
</feature>
<dbReference type="EMBL" id="DVHM01000165">
    <property type="protein sequence ID" value="HIR71544.1"/>
    <property type="molecule type" value="Genomic_DNA"/>
</dbReference>
<dbReference type="PROSITE" id="PS51987">
    <property type="entry name" value="GS_CATALYTIC"/>
    <property type="match status" value="1"/>
</dbReference>
<evidence type="ECO:0000256" key="3">
    <source>
        <dbReference type="ARBA" id="ARBA00022741"/>
    </source>
</evidence>
<dbReference type="InterPro" id="IPR014746">
    <property type="entry name" value="Gln_synth/guanido_kin_cat_dom"/>
</dbReference>
<dbReference type="GO" id="GO:0005524">
    <property type="term" value="F:ATP binding"/>
    <property type="evidence" value="ECO:0007669"/>
    <property type="project" value="UniProtKB-KW"/>
</dbReference>
<proteinExistence type="inferred from homology"/>
<evidence type="ECO:0000256" key="1">
    <source>
        <dbReference type="ARBA" id="ARBA00009897"/>
    </source>
</evidence>
<evidence type="ECO:0000256" key="4">
    <source>
        <dbReference type="ARBA" id="ARBA00022840"/>
    </source>
</evidence>
<dbReference type="SMART" id="SM01230">
    <property type="entry name" value="Gln-synt_C"/>
    <property type="match status" value="1"/>
</dbReference>
<evidence type="ECO:0000313" key="10">
    <source>
        <dbReference type="Proteomes" id="UP000823912"/>
    </source>
</evidence>
<organism evidence="9 10">
    <name type="scientific">Candidatus Pullilachnospira gallistercoris</name>
    <dbReference type="NCBI Taxonomy" id="2840911"/>
    <lineage>
        <taxon>Bacteria</taxon>
        <taxon>Bacillati</taxon>
        <taxon>Bacillota</taxon>
        <taxon>Clostridia</taxon>
        <taxon>Lachnospirales</taxon>
        <taxon>Lachnospiraceae</taxon>
        <taxon>Lachnospiraceae incertae sedis</taxon>
        <taxon>Candidatus Pullilachnospira</taxon>
    </lineage>
</organism>
<name>A0A9D1EAT9_9FIRM</name>
<dbReference type="InterPro" id="IPR036651">
    <property type="entry name" value="Gln_synt_N_sf"/>
</dbReference>
<dbReference type="Gene3D" id="3.10.20.70">
    <property type="entry name" value="Glutamine synthetase, N-terminal domain"/>
    <property type="match status" value="1"/>
</dbReference>
<comment type="caution">
    <text evidence="9">The sequence shown here is derived from an EMBL/GenBank/DDBJ whole genome shotgun (WGS) entry which is preliminary data.</text>
</comment>
<evidence type="ECO:0000259" key="7">
    <source>
        <dbReference type="PROSITE" id="PS51986"/>
    </source>
</evidence>
<reference evidence="9" key="1">
    <citation type="submission" date="2020-10" db="EMBL/GenBank/DDBJ databases">
        <authorList>
            <person name="Gilroy R."/>
        </authorList>
    </citation>
    <scope>NUCLEOTIDE SEQUENCE</scope>
    <source>
        <strain evidence="9">ChiSjej5B23-6657</strain>
    </source>
</reference>
<dbReference type="Gene3D" id="3.30.590.10">
    <property type="entry name" value="Glutamine synthetase/guanido kinase, catalytic domain"/>
    <property type="match status" value="1"/>
</dbReference>
<reference evidence="9" key="2">
    <citation type="journal article" date="2021" name="PeerJ">
        <title>Extensive microbial diversity within the chicken gut microbiome revealed by metagenomics and culture.</title>
        <authorList>
            <person name="Gilroy R."/>
            <person name="Ravi A."/>
            <person name="Getino M."/>
            <person name="Pursley I."/>
            <person name="Horton D.L."/>
            <person name="Alikhan N.F."/>
            <person name="Baker D."/>
            <person name="Gharbi K."/>
            <person name="Hall N."/>
            <person name="Watson M."/>
            <person name="Adriaenssens E.M."/>
            <person name="Foster-Nyarko E."/>
            <person name="Jarju S."/>
            <person name="Secka A."/>
            <person name="Antonio M."/>
            <person name="Oren A."/>
            <person name="Chaudhuri R.R."/>
            <person name="La Ragione R."/>
            <person name="Hildebrand F."/>
            <person name="Pallen M.J."/>
        </authorList>
    </citation>
    <scope>NUCLEOTIDE SEQUENCE</scope>
    <source>
        <strain evidence="9">ChiSjej5B23-6657</strain>
    </source>
</reference>
<dbReference type="PANTHER" id="PTHR43785:SF12">
    <property type="entry name" value="TYPE-1 GLUTAMINE SYNTHETASE 2"/>
    <property type="match status" value="1"/>
</dbReference>
<keyword evidence="4" id="KW-0067">ATP-binding</keyword>
<comment type="similarity">
    <text evidence="1 5 6">Belongs to the glutamine synthetase family.</text>
</comment>
<dbReference type="PANTHER" id="PTHR43785">
    <property type="entry name" value="GAMMA-GLUTAMYLPUTRESCINE SYNTHETASE"/>
    <property type="match status" value="1"/>
</dbReference>
<evidence type="ECO:0000256" key="2">
    <source>
        <dbReference type="ARBA" id="ARBA00022598"/>
    </source>
</evidence>
<feature type="domain" description="GS beta-grasp" evidence="7">
    <location>
        <begin position="16"/>
        <end position="101"/>
    </location>
</feature>
<dbReference type="AlphaFoldDB" id="A0A9D1EAT9"/>
<evidence type="ECO:0000256" key="5">
    <source>
        <dbReference type="PROSITE-ProRule" id="PRU01330"/>
    </source>
</evidence>
<protein>
    <submittedName>
        <fullName evidence="9">Glutamine synthetase</fullName>
    </submittedName>
</protein>
<keyword evidence="3" id="KW-0547">Nucleotide-binding</keyword>
<dbReference type="SUPFAM" id="SSF54368">
    <property type="entry name" value="Glutamine synthetase, N-terminal domain"/>
    <property type="match status" value="1"/>
</dbReference>
<dbReference type="InterPro" id="IPR008146">
    <property type="entry name" value="Gln_synth_cat_dom"/>
</dbReference>
<dbReference type="Pfam" id="PF00120">
    <property type="entry name" value="Gln-synt_C"/>
    <property type="match status" value="1"/>
</dbReference>
<accession>A0A9D1EAT9</accession>
<sequence length="417" mass="47229">MADRTIDEILNFVEENDVKFIRLAFCDIFGNQKNISIMPCELEKAFTTGINFDSFLVLGYDDPVYQDLFLLPDPSTLNILPWRPQQGRVVRFYCDVVLADGTPYPYDARKFLRDALVECSEMGFACRMGLKSEFYLFKTDEEGRPTQEPWDEGGYFDISPLDRGENIRREICLCLEEMGIQPESSHHENGPGQNEIDFRASDAMSTADNFITYKNVVSAISERNGVYASFAPKPIRGKSGNGLHMKVSLFRKGVNLEEVDPQMSKSFMAGVFNRMRDITLFLNPQVESYERFGENEAPKYITWSAQNRSRLMRVPVVHGKKAGFILRSPDSGINPYVAFGMVVRAGLEGVKNKETLPPPVDVSMRTLSKEERDGYDKLPASLQEAVSCARESAFLKESPCRKVAGRFMEVIEQQLLS</sequence>
<dbReference type="Pfam" id="PF03951">
    <property type="entry name" value="Gln-synt_N"/>
    <property type="match status" value="1"/>
</dbReference>